<sequence length="171" mass="19387">MSQLAETQETQHYHRTILLEIKLLPALCSPLFPVSTRLSSMATTAGHEDFFDVNRIRWDPTPVTTPDNYTVTLTIKKNETNPFSKGGAPTQYAQKEREAGRPDDKYTIQRHNATTESTGNKFTWRDIHFCEPGTWALKLVSGADQHGRFTEYTTATRFQISAGGHIFSHWA</sequence>
<dbReference type="InParanoid" id="A0A136J937"/>
<reference evidence="3" key="1">
    <citation type="submission" date="2016-02" db="EMBL/GenBank/DDBJ databases">
        <title>Draft genome sequence of Microdochium bolleyi, a fungal endophyte of beachgrass.</title>
        <authorList>
            <consortium name="DOE Joint Genome Institute"/>
            <person name="David A.S."/>
            <person name="May G."/>
            <person name="Haridas S."/>
            <person name="Lim J."/>
            <person name="Wang M."/>
            <person name="Labutti K."/>
            <person name="Lipzen A."/>
            <person name="Barry K."/>
            <person name="Grigoriev I.V."/>
        </authorList>
    </citation>
    <scope>NUCLEOTIDE SEQUENCE [LARGE SCALE GENOMIC DNA]</scope>
    <source>
        <strain evidence="3">J235TASD1</strain>
    </source>
</reference>
<feature type="region of interest" description="Disordered" evidence="1">
    <location>
        <begin position="81"/>
        <end position="103"/>
    </location>
</feature>
<name>A0A136J937_9PEZI</name>
<dbReference type="AlphaFoldDB" id="A0A136J937"/>
<dbReference type="Proteomes" id="UP000070501">
    <property type="component" value="Unassembled WGS sequence"/>
</dbReference>
<proteinExistence type="predicted"/>
<feature type="compositionally biased region" description="Basic and acidic residues" evidence="1">
    <location>
        <begin position="94"/>
        <end position="103"/>
    </location>
</feature>
<keyword evidence="3" id="KW-1185">Reference proteome</keyword>
<evidence type="ECO:0000256" key="1">
    <source>
        <dbReference type="SAM" id="MobiDB-lite"/>
    </source>
</evidence>
<dbReference type="EMBL" id="KQ964247">
    <property type="protein sequence ID" value="KXJ93664.1"/>
    <property type="molecule type" value="Genomic_DNA"/>
</dbReference>
<organism evidence="2 3">
    <name type="scientific">Microdochium bolleyi</name>
    <dbReference type="NCBI Taxonomy" id="196109"/>
    <lineage>
        <taxon>Eukaryota</taxon>
        <taxon>Fungi</taxon>
        <taxon>Dikarya</taxon>
        <taxon>Ascomycota</taxon>
        <taxon>Pezizomycotina</taxon>
        <taxon>Sordariomycetes</taxon>
        <taxon>Xylariomycetidae</taxon>
        <taxon>Xylariales</taxon>
        <taxon>Microdochiaceae</taxon>
        <taxon>Microdochium</taxon>
    </lineage>
</organism>
<accession>A0A136J937</accession>
<gene>
    <name evidence="2" type="ORF">Micbo1qcDRAFT_172574</name>
</gene>
<evidence type="ECO:0000313" key="2">
    <source>
        <dbReference type="EMBL" id="KXJ93664.1"/>
    </source>
</evidence>
<protein>
    <submittedName>
        <fullName evidence="2">Uncharacterized protein</fullName>
    </submittedName>
</protein>
<evidence type="ECO:0000313" key="3">
    <source>
        <dbReference type="Proteomes" id="UP000070501"/>
    </source>
</evidence>